<dbReference type="RefSeq" id="WP_101541586.1">
    <property type="nucleotide sequence ID" value="NZ_PKGU01000006.1"/>
</dbReference>
<evidence type="ECO:0000313" key="1">
    <source>
        <dbReference type="EMBL" id="PKZ14047.1"/>
    </source>
</evidence>
<protein>
    <recommendedName>
        <fullName evidence="3">HK97 gp10 family phage protein</fullName>
    </recommendedName>
</protein>
<organism evidence="1 2">
    <name type="scientific">Alloscardovia omnicolens</name>
    <dbReference type="NCBI Taxonomy" id="419015"/>
    <lineage>
        <taxon>Bacteria</taxon>
        <taxon>Bacillati</taxon>
        <taxon>Actinomycetota</taxon>
        <taxon>Actinomycetes</taxon>
        <taxon>Bifidobacteriales</taxon>
        <taxon>Bifidobacteriaceae</taxon>
        <taxon>Alloscardovia</taxon>
    </lineage>
</organism>
<proteinExistence type="predicted"/>
<dbReference type="EMBL" id="PKGU01000006">
    <property type="protein sequence ID" value="PKZ14047.1"/>
    <property type="molecule type" value="Genomic_DNA"/>
</dbReference>
<dbReference type="AlphaFoldDB" id="A0A2I1M1R8"/>
<gene>
    <name evidence="1" type="ORF">CYJ32_07425</name>
</gene>
<comment type="caution">
    <text evidence="1">The sequence shown here is derived from an EMBL/GenBank/DDBJ whole genome shotgun (WGS) entry which is preliminary data.</text>
</comment>
<name>A0A2I1M1R8_9BIFI</name>
<accession>A0A2I1M1R8</accession>
<dbReference type="Proteomes" id="UP000242263">
    <property type="component" value="Unassembled WGS sequence"/>
</dbReference>
<reference evidence="1 2" key="1">
    <citation type="submission" date="2017-12" db="EMBL/GenBank/DDBJ databases">
        <title>Phylogenetic diversity of female urinary microbiome.</title>
        <authorList>
            <person name="Thomas-White K."/>
            <person name="Wolfe A.J."/>
        </authorList>
    </citation>
    <scope>NUCLEOTIDE SEQUENCE [LARGE SCALE GENOMIC DNA]</scope>
    <source>
        <strain evidence="1 2">UMB0064</strain>
    </source>
</reference>
<evidence type="ECO:0008006" key="3">
    <source>
        <dbReference type="Google" id="ProtNLM"/>
    </source>
</evidence>
<evidence type="ECO:0000313" key="2">
    <source>
        <dbReference type="Proteomes" id="UP000242263"/>
    </source>
</evidence>
<sequence>MLQIDKADLSRWVTKCESANAASHAKIVAAINHGALNVKNAIREDVKTSKFKQFRRISTRYEMKDHGTVIEAAIHPTDTGPSDLSNLAFFGTSKGGGTHKFYEHGVDELETTSNYVRRALEEAWQFL</sequence>